<organism evidence="1 2">
    <name type="scientific">Batrachochytrium dendrobatidis (strain JAM81 / FGSC 10211)</name>
    <name type="common">Frog chytrid fungus</name>
    <dbReference type="NCBI Taxonomy" id="684364"/>
    <lineage>
        <taxon>Eukaryota</taxon>
        <taxon>Fungi</taxon>
        <taxon>Fungi incertae sedis</taxon>
        <taxon>Chytridiomycota</taxon>
        <taxon>Chytridiomycota incertae sedis</taxon>
        <taxon>Chytridiomycetes</taxon>
        <taxon>Rhizophydiales</taxon>
        <taxon>Rhizophydiales incertae sedis</taxon>
        <taxon>Batrachochytrium</taxon>
    </lineage>
</organism>
<dbReference type="HOGENOM" id="CLU_2941341_0_0_1"/>
<proteinExistence type="predicted"/>
<gene>
    <name evidence="1" type="ORF">BATDEDRAFT_32469</name>
</gene>
<dbReference type="Proteomes" id="UP000007241">
    <property type="component" value="Unassembled WGS sequence"/>
</dbReference>
<dbReference type="AlphaFoldDB" id="F4PDA8"/>
<dbReference type="RefSeq" id="XP_006682643.1">
    <property type="nucleotide sequence ID" value="XM_006682580.1"/>
</dbReference>
<evidence type="ECO:0000313" key="1">
    <source>
        <dbReference type="EMBL" id="EGF76649.1"/>
    </source>
</evidence>
<protein>
    <submittedName>
        <fullName evidence="1">Expressed protein</fullName>
    </submittedName>
</protein>
<sequence>MVGNKTGAGLRVLGVLVVVLRTKGTIKTVDSLALCDLFLARRGRGSETEADGIGAMAGLG</sequence>
<dbReference type="GeneID" id="18240098"/>
<dbReference type="InParanoid" id="F4PDA8"/>
<dbReference type="EMBL" id="GL882895">
    <property type="protein sequence ID" value="EGF76649.1"/>
    <property type="molecule type" value="Genomic_DNA"/>
</dbReference>
<reference evidence="1 2" key="1">
    <citation type="submission" date="2009-12" db="EMBL/GenBank/DDBJ databases">
        <title>The draft genome of Batrachochytrium dendrobatidis.</title>
        <authorList>
            <consortium name="US DOE Joint Genome Institute (JGI-PGF)"/>
            <person name="Kuo A."/>
            <person name="Salamov A."/>
            <person name="Schmutz J."/>
            <person name="Lucas S."/>
            <person name="Pitluck S."/>
            <person name="Rosenblum E."/>
            <person name="Stajich J."/>
            <person name="Eisen M."/>
            <person name="Grigoriev I.V."/>
        </authorList>
    </citation>
    <scope>NUCLEOTIDE SEQUENCE [LARGE SCALE GENOMIC DNA]</scope>
    <source>
        <strain evidence="2">JAM81 / FGSC 10211</strain>
    </source>
</reference>
<accession>F4PDA8</accession>
<evidence type="ECO:0000313" key="2">
    <source>
        <dbReference type="Proteomes" id="UP000007241"/>
    </source>
</evidence>
<name>F4PDA8_BATDJ</name>
<keyword evidence="2" id="KW-1185">Reference proteome</keyword>